<reference evidence="1" key="1">
    <citation type="submission" date="2014-09" db="EMBL/GenBank/DDBJ databases">
        <authorList>
            <person name="Magalhaes I.L.F."/>
            <person name="Oliveira U."/>
            <person name="Santos F.R."/>
            <person name="Vidigal T.H.D.A."/>
            <person name="Brescovit A.D."/>
            <person name="Santos A.J."/>
        </authorList>
    </citation>
    <scope>NUCLEOTIDE SEQUENCE</scope>
    <source>
        <tissue evidence="1">Shoot tissue taken approximately 20 cm above the soil surface</tissue>
    </source>
</reference>
<reference evidence="1" key="2">
    <citation type="journal article" date="2015" name="Data Brief">
        <title>Shoot transcriptome of the giant reed, Arundo donax.</title>
        <authorList>
            <person name="Barrero R.A."/>
            <person name="Guerrero F.D."/>
            <person name="Moolhuijzen P."/>
            <person name="Goolsby J.A."/>
            <person name="Tidwell J."/>
            <person name="Bellgard S.E."/>
            <person name="Bellgard M.I."/>
        </authorList>
    </citation>
    <scope>NUCLEOTIDE SEQUENCE</scope>
    <source>
        <tissue evidence="1">Shoot tissue taken approximately 20 cm above the soil surface</tissue>
    </source>
</reference>
<protein>
    <submittedName>
        <fullName evidence="1">Uncharacterized protein</fullName>
    </submittedName>
</protein>
<organism evidence="1">
    <name type="scientific">Arundo donax</name>
    <name type="common">Giant reed</name>
    <name type="synonym">Donax arundinaceus</name>
    <dbReference type="NCBI Taxonomy" id="35708"/>
    <lineage>
        <taxon>Eukaryota</taxon>
        <taxon>Viridiplantae</taxon>
        <taxon>Streptophyta</taxon>
        <taxon>Embryophyta</taxon>
        <taxon>Tracheophyta</taxon>
        <taxon>Spermatophyta</taxon>
        <taxon>Magnoliopsida</taxon>
        <taxon>Liliopsida</taxon>
        <taxon>Poales</taxon>
        <taxon>Poaceae</taxon>
        <taxon>PACMAD clade</taxon>
        <taxon>Arundinoideae</taxon>
        <taxon>Arundineae</taxon>
        <taxon>Arundo</taxon>
    </lineage>
</organism>
<dbReference type="AlphaFoldDB" id="A0A0A8YVJ1"/>
<sequence length="68" mass="7673">MSKYDATSFDTVFLHHGAKYFGTMLGGLYPRAPSCPIASLLFPPSQARLQQRELPHLLSMFPLQIHQI</sequence>
<name>A0A0A8YVJ1_ARUDO</name>
<evidence type="ECO:0000313" key="1">
    <source>
        <dbReference type="EMBL" id="JAD26597.1"/>
    </source>
</evidence>
<accession>A0A0A8YVJ1</accession>
<dbReference type="EMBL" id="GBRH01271298">
    <property type="protein sequence ID" value="JAD26597.1"/>
    <property type="molecule type" value="Transcribed_RNA"/>
</dbReference>
<proteinExistence type="predicted"/>